<proteinExistence type="predicted"/>
<dbReference type="AlphaFoldDB" id="A0A6M3K3B0"/>
<gene>
    <name evidence="1" type="ORF">MM415A01404_0009</name>
</gene>
<accession>A0A6M3K3B0</accession>
<dbReference type="Pfam" id="PF25209">
    <property type="entry name" value="Phage_capsid_4"/>
    <property type="match status" value="1"/>
</dbReference>
<evidence type="ECO:0000313" key="1">
    <source>
        <dbReference type="EMBL" id="QJA76890.1"/>
    </source>
</evidence>
<reference evidence="1" key="1">
    <citation type="submission" date="2020-03" db="EMBL/GenBank/DDBJ databases">
        <title>The deep terrestrial virosphere.</title>
        <authorList>
            <person name="Holmfeldt K."/>
            <person name="Nilsson E."/>
            <person name="Simone D."/>
            <person name="Lopez-Fernandez M."/>
            <person name="Wu X."/>
            <person name="de Brujin I."/>
            <person name="Lundin D."/>
            <person name="Andersson A."/>
            <person name="Bertilsson S."/>
            <person name="Dopson M."/>
        </authorList>
    </citation>
    <scope>NUCLEOTIDE SEQUENCE</scope>
    <source>
        <strain evidence="1">MM415A01404</strain>
    </source>
</reference>
<sequence>MITTAFDESTNRDLFKKVLRKLYDNTDRDHPQEWRSVYNDIKTKDDFERDMRIAGLEPCSAVAEGEAIGLQDPTYGSTVTYTQQSFGTGFRITHRMKLTNKYQLMEKWTRSLAEMMRYGKDIEAAKLWTDPTGATYSYKGFDTLDLAEAAHTGLATGTGDNYNNLLSSALATSSLESAYQYFEELIDDMGHVMPVTPDTVVFHPRLIITAREIFRSDLKAHEFSNTKNVYDELKLVPYHFLTSTTMWYMLAKNNSKYDVNMFTLMEPDMEIRDAPDTTRDTVVLSSQYFTNGFGDGRYVFCGNT</sequence>
<name>A0A6M3K3B0_9ZZZZ</name>
<dbReference type="EMBL" id="MT142250">
    <property type="protein sequence ID" value="QJA76890.1"/>
    <property type="molecule type" value="Genomic_DNA"/>
</dbReference>
<protein>
    <submittedName>
        <fullName evidence="1">Putative structural protein</fullName>
    </submittedName>
</protein>
<organism evidence="1">
    <name type="scientific">viral metagenome</name>
    <dbReference type="NCBI Taxonomy" id="1070528"/>
    <lineage>
        <taxon>unclassified sequences</taxon>
        <taxon>metagenomes</taxon>
        <taxon>organismal metagenomes</taxon>
    </lineage>
</organism>